<dbReference type="AlphaFoldDB" id="A0A1W1ZZ25"/>
<sequence length="93" mass="10122">MATAAKRVVVSELQKKVATLKVGENTFTFNYEAKVGENVTVVNISGAIGNGHLNYSVNGSIININFNNTPYNEDVIRAINLEIEDITKPVIVD</sequence>
<dbReference type="EMBL" id="FWYB01000001">
    <property type="protein sequence ID" value="SMC53411.1"/>
    <property type="molecule type" value="Genomic_DNA"/>
</dbReference>
<keyword evidence="2" id="KW-1185">Reference proteome</keyword>
<proteinExistence type="predicted"/>
<accession>A0A1W1ZZ25</accession>
<dbReference type="Proteomes" id="UP000192678">
    <property type="component" value="Unassembled WGS sequence"/>
</dbReference>
<reference evidence="1 2" key="1">
    <citation type="submission" date="2017-04" db="EMBL/GenBank/DDBJ databases">
        <authorList>
            <person name="Afonso C.L."/>
            <person name="Miller P.J."/>
            <person name="Scott M.A."/>
            <person name="Spackman E."/>
            <person name="Goraichik I."/>
            <person name="Dimitrov K.M."/>
            <person name="Suarez D.L."/>
            <person name="Swayne D.E."/>
        </authorList>
    </citation>
    <scope>NUCLEOTIDE SEQUENCE [LARGE SCALE GENOMIC DNA]</scope>
    <source>
        <strain evidence="1 2">DSM 19625</strain>
    </source>
</reference>
<protein>
    <submittedName>
        <fullName evidence="1">Uncharacterized protein</fullName>
    </submittedName>
</protein>
<evidence type="ECO:0000313" key="2">
    <source>
        <dbReference type="Proteomes" id="UP000192678"/>
    </source>
</evidence>
<name>A0A1W1ZZ25_9SPHI</name>
<evidence type="ECO:0000313" key="1">
    <source>
        <dbReference type="EMBL" id="SMC53411.1"/>
    </source>
</evidence>
<dbReference type="RefSeq" id="WP_084286757.1">
    <property type="nucleotide sequence ID" value="NZ_FWYB01000001.1"/>
</dbReference>
<dbReference type="STRING" id="475255.SAMN04488101_101155"/>
<gene>
    <name evidence="1" type="ORF">SAMN04488101_101155</name>
</gene>
<organism evidence="1 2">
    <name type="scientific">Pedobacter nyackensis</name>
    <dbReference type="NCBI Taxonomy" id="475255"/>
    <lineage>
        <taxon>Bacteria</taxon>
        <taxon>Pseudomonadati</taxon>
        <taxon>Bacteroidota</taxon>
        <taxon>Sphingobacteriia</taxon>
        <taxon>Sphingobacteriales</taxon>
        <taxon>Sphingobacteriaceae</taxon>
        <taxon>Pedobacter</taxon>
    </lineage>
</organism>